<evidence type="ECO:0000259" key="7">
    <source>
        <dbReference type="Pfam" id="PF25917"/>
    </source>
</evidence>
<evidence type="ECO:0000259" key="6">
    <source>
        <dbReference type="Pfam" id="PF25876"/>
    </source>
</evidence>
<organism evidence="10 11">
    <name type="scientific">Apibacter muscae</name>
    <dbReference type="NCBI Taxonomy" id="2509004"/>
    <lineage>
        <taxon>Bacteria</taxon>
        <taxon>Pseudomonadati</taxon>
        <taxon>Bacteroidota</taxon>
        <taxon>Flavobacteriia</taxon>
        <taxon>Flavobacteriales</taxon>
        <taxon>Weeksellaceae</taxon>
        <taxon>Apibacter</taxon>
    </lineage>
</organism>
<dbReference type="Gene3D" id="1.10.287.470">
    <property type="entry name" value="Helix hairpin bin"/>
    <property type="match status" value="1"/>
</dbReference>
<evidence type="ECO:0000313" key="10">
    <source>
        <dbReference type="EMBL" id="TWP26556.1"/>
    </source>
</evidence>
<comment type="subcellular location">
    <subcellularLocation>
        <location evidence="1">Cell envelope</location>
    </subcellularLocation>
</comment>
<keyword evidence="5" id="KW-0472">Membrane</keyword>
<evidence type="ECO:0000256" key="3">
    <source>
        <dbReference type="ARBA" id="ARBA00022448"/>
    </source>
</evidence>
<dbReference type="SUPFAM" id="SSF111369">
    <property type="entry name" value="HlyD-like secretion proteins"/>
    <property type="match status" value="1"/>
</dbReference>
<dbReference type="Pfam" id="PF25967">
    <property type="entry name" value="RND-MFP_C"/>
    <property type="match status" value="1"/>
</dbReference>
<comment type="caution">
    <text evidence="10">The sequence shown here is derived from an EMBL/GenBank/DDBJ whole genome shotgun (WGS) entry which is preliminary data.</text>
</comment>
<dbReference type="GO" id="GO:0015562">
    <property type="term" value="F:efflux transmembrane transporter activity"/>
    <property type="evidence" value="ECO:0007669"/>
    <property type="project" value="TreeGrafter"/>
</dbReference>
<dbReference type="AlphaFoldDB" id="A0A563D8I5"/>
<keyword evidence="5" id="KW-0812">Transmembrane</keyword>
<dbReference type="Gene3D" id="2.40.50.100">
    <property type="match status" value="1"/>
</dbReference>
<evidence type="ECO:0000256" key="2">
    <source>
        <dbReference type="ARBA" id="ARBA00009477"/>
    </source>
</evidence>
<evidence type="ECO:0000259" key="8">
    <source>
        <dbReference type="Pfam" id="PF25967"/>
    </source>
</evidence>
<dbReference type="InterPro" id="IPR058627">
    <property type="entry name" value="MdtA-like_C"/>
</dbReference>
<keyword evidence="11" id="KW-1185">Reference proteome</keyword>
<evidence type="ECO:0000256" key="1">
    <source>
        <dbReference type="ARBA" id="ARBA00004196"/>
    </source>
</evidence>
<feature type="domain" description="Multidrug resistance protein MdtA-like barrel-sandwich hybrid" evidence="7">
    <location>
        <begin position="60"/>
        <end position="200"/>
    </location>
</feature>
<evidence type="ECO:0000259" key="9">
    <source>
        <dbReference type="Pfam" id="PF25990"/>
    </source>
</evidence>
<name>A0A563D8I5_9FLAO</name>
<feature type="domain" description="YknX-like beta-barrel" evidence="9">
    <location>
        <begin position="210"/>
        <end position="285"/>
    </location>
</feature>
<accession>A0A563D8I5</accession>
<dbReference type="NCBIfam" id="TIGR01730">
    <property type="entry name" value="RND_mfp"/>
    <property type="match status" value="1"/>
</dbReference>
<comment type="similarity">
    <text evidence="2">Belongs to the membrane fusion protein (MFP) (TC 8.A.1) family.</text>
</comment>
<dbReference type="InterPro" id="IPR006143">
    <property type="entry name" value="RND_pump_MFP"/>
</dbReference>
<dbReference type="InterPro" id="IPR058625">
    <property type="entry name" value="MdtA-like_BSH"/>
</dbReference>
<evidence type="ECO:0000256" key="4">
    <source>
        <dbReference type="SAM" id="MobiDB-lite"/>
    </source>
</evidence>
<feature type="domain" description="Multidrug resistance protein MdtA-like C-terminal permuted SH3" evidence="8">
    <location>
        <begin position="327"/>
        <end position="375"/>
    </location>
</feature>
<feature type="compositionally biased region" description="Polar residues" evidence="4">
    <location>
        <begin position="381"/>
        <end position="391"/>
    </location>
</feature>
<dbReference type="Gene3D" id="2.40.30.170">
    <property type="match status" value="1"/>
</dbReference>
<keyword evidence="3" id="KW-0813">Transport</keyword>
<dbReference type="EMBL" id="SELH01000025">
    <property type="protein sequence ID" value="TWP26556.1"/>
    <property type="molecule type" value="Genomic_DNA"/>
</dbReference>
<dbReference type="OrthoDB" id="9809068at2"/>
<dbReference type="GO" id="GO:1990281">
    <property type="term" value="C:efflux pump complex"/>
    <property type="evidence" value="ECO:0007669"/>
    <property type="project" value="TreeGrafter"/>
</dbReference>
<feature type="domain" description="Multidrug resistance protein MdtA-like alpha-helical hairpin" evidence="6">
    <location>
        <begin position="100"/>
        <end position="170"/>
    </location>
</feature>
<sequence>MKTNKIKILVIAIISIVSIFFIYKYFFSASKPTLSVETVKVEKGNVSEAITATGTVNPVNEVTVGTQVSGIIEKIYVDYNSPVKKGQLIAQIDRTNLLATLTDAQATYSSALNQLSYQQQNFNRQKNMYNAQVISKADFETASFSLNDAKESVKQAKSTLQKAQTNLGYANIYSPIDGVIVTKEVEEGQTVAASMSTPTLFTIAQDLTKMQVEANVDEADIGNVQVGQRVTFTVDAYPSITFNGTVNQVRLGATVTSNVVTYTVIIVTDNSNLKLKPGLTATVTIYTKELNDIITLPAKALNFTMDPKILEIYNKEHQLNTKISTINKSNDDDKYVWIRNKQGILEQKLVKIGESDGINVEVISGLKVGDEVVYSMKNKQDGTSSNKQESSPFMPKRPGASKKK</sequence>
<feature type="transmembrane region" description="Helical" evidence="5">
    <location>
        <begin position="7"/>
        <end position="26"/>
    </location>
</feature>
<keyword evidence="5" id="KW-1133">Transmembrane helix</keyword>
<evidence type="ECO:0000313" key="11">
    <source>
        <dbReference type="Proteomes" id="UP000319499"/>
    </source>
</evidence>
<dbReference type="PANTHER" id="PTHR30469">
    <property type="entry name" value="MULTIDRUG RESISTANCE PROTEIN MDTA"/>
    <property type="match status" value="1"/>
</dbReference>
<dbReference type="Pfam" id="PF25917">
    <property type="entry name" value="BSH_RND"/>
    <property type="match status" value="1"/>
</dbReference>
<dbReference type="InterPro" id="IPR058636">
    <property type="entry name" value="Beta-barrel_YknX"/>
</dbReference>
<gene>
    <name evidence="10" type="ORF">ETU09_08315</name>
</gene>
<proteinExistence type="inferred from homology"/>
<dbReference type="Pfam" id="PF25990">
    <property type="entry name" value="Beta-barrel_YknX"/>
    <property type="match status" value="1"/>
</dbReference>
<feature type="region of interest" description="Disordered" evidence="4">
    <location>
        <begin position="377"/>
        <end position="404"/>
    </location>
</feature>
<dbReference type="Pfam" id="PF25876">
    <property type="entry name" value="HH_MFP_RND"/>
    <property type="match status" value="1"/>
</dbReference>
<protein>
    <submittedName>
        <fullName evidence="10">Efflux RND transporter periplasmic adaptor subunit</fullName>
    </submittedName>
</protein>
<dbReference type="InterPro" id="IPR058624">
    <property type="entry name" value="MdtA-like_HH"/>
</dbReference>
<evidence type="ECO:0000256" key="5">
    <source>
        <dbReference type="SAM" id="Phobius"/>
    </source>
</evidence>
<dbReference type="FunFam" id="2.40.30.170:FF:000010">
    <property type="entry name" value="Efflux RND transporter periplasmic adaptor subunit"/>
    <property type="match status" value="1"/>
</dbReference>
<dbReference type="RefSeq" id="WP_146262976.1">
    <property type="nucleotide sequence ID" value="NZ_SELG01000041.1"/>
</dbReference>
<dbReference type="Proteomes" id="UP000319499">
    <property type="component" value="Unassembled WGS sequence"/>
</dbReference>
<dbReference type="PANTHER" id="PTHR30469:SF33">
    <property type="entry name" value="SLR1207 PROTEIN"/>
    <property type="match status" value="1"/>
</dbReference>
<reference evidence="10 11" key="1">
    <citation type="submission" date="2019-02" db="EMBL/GenBank/DDBJ databases">
        <title>Apibacter muscae sp. nov.: a novel member of the house fly microbiota.</title>
        <authorList>
            <person name="Park R."/>
        </authorList>
    </citation>
    <scope>NUCLEOTIDE SEQUENCE [LARGE SCALE GENOMIC DNA]</scope>
    <source>
        <strain evidence="10 11">AL1</strain>
    </source>
</reference>
<dbReference type="Gene3D" id="2.40.420.20">
    <property type="match status" value="1"/>
</dbReference>